<gene>
    <name evidence="2" type="ORF">SAMN06265376_10918</name>
</gene>
<keyword evidence="1" id="KW-0812">Transmembrane</keyword>
<dbReference type="EMBL" id="FZNY01000009">
    <property type="protein sequence ID" value="SNS24537.1"/>
    <property type="molecule type" value="Genomic_DNA"/>
</dbReference>
<dbReference type="RefSeq" id="WP_179218233.1">
    <property type="nucleotide sequence ID" value="NZ_BMEP01000001.1"/>
</dbReference>
<feature type="transmembrane region" description="Helical" evidence="1">
    <location>
        <begin position="7"/>
        <end position="24"/>
    </location>
</feature>
<keyword evidence="3" id="KW-1185">Reference proteome</keyword>
<accession>A0A239CWU8</accession>
<reference evidence="2 3" key="1">
    <citation type="submission" date="2017-06" db="EMBL/GenBank/DDBJ databases">
        <authorList>
            <person name="Kim H.J."/>
            <person name="Triplett B.A."/>
        </authorList>
    </citation>
    <scope>NUCLEOTIDE SEQUENCE [LARGE SCALE GENOMIC DNA]</scope>
    <source>
        <strain evidence="2 3">DSM 25597</strain>
    </source>
</reference>
<dbReference type="Proteomes" id="UP000198379">
    <property type="component" value="Unassembled WGS sequence"/>
</dbReference>
<feature type="transmembrane region" description="Helical" evidence="1">
    <location>
        <begin position="30"/>
        <end position="48"/>
    </location>
</feature>
<protein>
    <submittedName>
        <fullName evidence="2">Uncharacterized protein</fullName>
    </submittedName>
</protein>
<keyword evidence="1" id="KW-1133">Transmembrane helix</keyword>
<name>A0A239CWU8_9FLAO</name>
<evidence type="ECO:0000256" key="1">
    <source>
        <dbReference type="SAM" id="Phobius"/>
    </source>
</evidence>
<organism evidence="2 3">
    <name type="scientific">Dokdonia pacifica</name>
    <dbReference type="NCBI Taxonomy" id="1627892"/>
    <lineage>
        <taxon>Bacteria</taxon>
        <taxon>Pseudomonadati</taxon>
        <taxon>Bacteroidota</taxon>
        <taxon>Flavobacteriia</taxon>
        <taxon>Flavobacteriales</taxon>
        <taxon>Flavobacteriaceae</taxon>
        <taxon>Dokdonia</taxon>
    </lineage>
</organism>
<keyword evidence="1" id="KW-0472">Membrane</keyword>
<proteinExistence type="predicted"/>
<evidence type="ECO:0000313" key="2">
    <source>
        <dbReference type="EMBL" id="SNS24537.1"/>
    </source>
</evidence>
<evidence type="ECO:0000313" key="3">
    <source>
        <dbReference type="Proteomes" id="UP000198379"/>
    </source>
</evidence>
<dbReference type="AlphaFoldDB" id="A0A239CWU8"/>
<sequence length="53" mass="5582">MNKTQCIGIGIILIGIAMSFFANHTALTTLAGVLCAIGLGLALKFIPFKKMKS</sequence>